<feature type="compositionally biased region" description="Basic and acidic residues" evidence="1">
    <location>
        <begin position="7"/>
        <end position="21"/>
    </location>
</feature>
<dbReference type="Proteomes" id="UP000259812">
    <property type="component" value="Genome"/>
</dbReference>
<protein>
    <submittedName>
        <fullName evidence="2">Terminase</fullName>
    </submittedName>
</protein>
<keyword evidence="3" id="KW-1185">Reference proteome</keyword>
<accession>A0A346FC48</accession>
<dbReference type="KEGG" id="vg:60320864"/>
<organism evidence="2 3">
    <name type="scientific">Mycobacterium phage Thonko</name>
    <dbReference type="NCBI Taxonomy" id="2282910"/>
    <lineage>
        <taxon>Viruses</taxon>
        <taxon>Duplodnaviria</taxon>
        <taxon>Heunggongvirae</taxon>
        <taxon>Uroviricota</taxon>
        <taxon>Caudoviricetes</taxon>
        <taxon>Bclasvirinae</taxon>
        <taxon>Thonkovirus</taxon>
        <taxon>Thonkovirus thonko</taxon>
    </lineage>
</organism>
<sequence length="589" mass="64466">MTGPARDGIDRGDDGRPLRSVRLPDGDPFGFDIFADDGSIDGRKLTLLYEEAQKWPGEQREAMLNWLRSAETRARIRKLYRSPAELAHAVDPRYTITPALDVIGTAIEKVLRSKRPLNLMITMPPQEGKSTTAAIWTPIRALQLDPNCKIILSTYGDALAEAHSAACRNLIKAFGTGVTDPLTGLPVDDKLGLRLAAGQNKVSEWKIEGGSGGMAAVGIGSAITGRGADLFLIDDPFKNMIEADSARHRQKVDEWFSSVVLTRLSPSASIILIQTRWHPEDLAGKVLAAERELPPEMRTWRHINIPAIAEVGIPDALGREPGEPMVSARDTPEAKRDFATTRRKVGERTWYALYQGNPTNPAGGLFLRKWFDNRVEVMPEHPVASVVGVDPADSGEGDETGIIGATLAPDGTVILAEDWSEQMTSDEWSRQAVKLALMMGAREIALEAYTTATTYEQVIKRAYRAMHREAVEKHRAGALLTPVEQRCLTEVPPFTVYKWRAKGDAVGRSSLLRQALETGRARTVDTKLAVFEAQACDWQAGQHQPDRVAAAIIAHDRLAALGSGQATFATPTTSVIGVTPPAWMRRRIG</sequence>
<dbReference type="Pfam" id="PF03237">
    <property type="entry name" value="Terminase_6N"/>
    <property type="match status" value="1"/>
</dbReference>
<dbReference type="GeneID" id="60320864"/>
<reference evidence="3" key="1">
    <citation type="submission" date="2018-07" db="EMBL/GenBank/DDBJ databases">
        <authorList>
            <person name="Quirk P.G."/>
            <person name="Krulwich T.A."/>
        </authorList>
    </citation>
    <scope>NUCLEOTIDE SEQUENCE [LARGE SCALE GENOMIC DNA]</scope>
</reference>
<proteinExistence type="predicted"/>
<gene>
    <name evidence="2" type="primary">1</name>
    <name evidence="2" type="ORF">PBI_THONKO_1</name>
</gene>
<feature type="region of interest" description="Disordered" evidence="1">
    <location>
        <begin position="1"/>
        <end position="21"/>
    </location>
</feature>
<evidence type="ECO:0000313" key="3">
    <source>
        <dbReference type="Proteomes" id="UP000259812"/>
    </source>
</evidence>
<evidence type="ECO:0000313" key="2">
    <source>
        <dbReference type="EMBL" id="AXN53273.1"/>
    </source>
</evidence>
<name>A0A346FC48_9CAUD</name>
<dbReference type="RefSeq" id="YP_009949352.1">
    <property type="nucleotide sequence ID" value="NC_051580.1"/>
</dbReference>
<dbReference type="EMBL" id="MH632120">
    <property type="protein sequence ID" value="AXN53273.1"/>
    <property type="molecule type" value="Genomic_DNA"/>
</dbReference>
<evidence type="ECO:0000256" key="1">
    <source>
        <dbReference type="SAM" id="MobiDB-lite"/>
    </source>
</evidence>